<dbReference type="GO" id="GO:0003677">
    <property type="term" value="F:DNA binding"/>
    <property type="evidence" value="ECO:0000318"/>
    <property type="project" value="GO_Central"/>
</dbReference>
<organism evidence="7 8">
    <name type="scientific">Klebsormidium nitens</name>
    <name type="common">Green alga</name>
    <name type="synonym">Ulothrix nitens</name>
    <dbReference type="NCBI Taxonomy" id="105231"/>
    <lineage>
        <taxon>Eukaryota</taxon>
        <taxon>Viridiplantae</taxon>
        <taxon>Streptophyta</taxon>
        <taxon>Klebsormidiophyceae</taxon>
        <taxon>Klebsormidiales</taxon>
        <taxon>Klebsormidiaceae</taxon>
        <taxon>Klebsormidium</taxon>
    </lineage>
</organism>
<keyword evidence="3" id="KW-0934">Plastid</keyword>
<comment type="similarity">
    <text evidence="6">Belongs to the YbaB/EbfC family.</text>
</comment>
<evidence type="ECO:0000256" key="1">
    <source>
        <dbReference type="ARBA" id="ARBA00004229"/>
    </source>
</evidence>
<protein>
    <recommendedName>
        <fullName evidence="9">Nucleoid-associated chloroplastic</fullName>
    </recommendedName>
</protein>
<keyword evidence="4" id="KW-0809">Transit peptide</keyword>
<dbReference type="InterPro" id="IPR004401">
    <property type="entry name" value="YbaB/EbfC"/>
</dbReference>
<sequence>MAATASLVGAQAGAGLFCNQGIRAGGGSQAQLLAGRPVSVVPFGAQRLRQRPATRHFQVRAGFFGKKEGEGEEPSQQKAGMFGNMQGLIETVRKAQQVVQVEAVKVQKELAQSEFDGYSSDELVKAVMTGNQEPRRTEITEAAMELGADRVAELVTEAYIDAHTKSVQAMKERMKDLAASLGMPPGGGLPGLGGPGT</sequence>
<dbReference type="STRING" id="105231.A0A1Y1IKP1"/>
<dbReference type="EMBL" id="DF237461">
    <property type="protein sequence ID" value="GAQ89336.1"/>
    <property type="molecule type" value="Genomic_DNA"/>
</dbReference>
<name>A0A1Y1IKP1_KLENI</name>
<keyword evidence="5" id="KW-0238">DNA-binding</keyword>
<evidence type="ECO:0000313" key="7">
    <source>
        <dbReference type="EMBL" id="GAQ89336.1"/>
    </source>
</evidence>
<dbReference type="Pfam" id="PF02575">
    <property type="entry name" value="YbaB_DNA_bd"/>
    <property type="match status" value="1"/>
</dbReference>
<dbReference type="OMA" id="INSFANH"/>
<dbReference type="PANTHER" id="PTHR33449:SF1">
    <property type="entry name" value="NUCLEOID-ASSOCIATED PROTEIN YBAB"/>
    <property type="match status" value="1"/>
</dbReference>
<evidence type="ECO:0008006" key="9">
    <source>
        <dbReference type="Google" id="ProtNLM"/>
    </source>
</evidence>
<dbReference type="Proteomes" id="UP000054558">
    <property type="component" value="Unassembled WGS sequence"/>
</dbReference>
<dbReference type="OrthoDB" id="2020094at2759"/>
<dbReference type="PANTHER" id="PTHR33449">
    <property type="entry name" value="NUCLEOID-ASSOCIATED PROTEIN YBAB"/>
    <property type="match status" value="1"/>
</dbReference>
<dbReference type="Gene3D" id="3.30.1310.10">
    <property type="entry name" value="Nucleoid-associated protein YbaB-like domain"/>
    <property type="match status" value="1"/>
</dbReference>
<evidence type="ECO:0000256" key="4">
    <source>
        <dbReference type="ARBA" id="ARBA00022946"/>
    </source>
</evidence>
<dbReference type="SUPFAM" id="SSF82607">
    <property type="entry name" value="YbaB-like"/>
    <property type="match status" value="1"/>
</dbReference>
<evidence type="ECO:0000256" key="5">
    <source>
        <dbReference type="ARBA" id="ARBA00023125"/>
    </source>
</evidence>
<reference evidence="7 8" key="1">
    <citation type="journal article" date="2014" name="Nat. Commun.">
        <title>Klebsormidium flaccidum genome reveals primary factors for plant terrestrial adaptation.</title>
        <authorList>
            <person name="Hori K."/>
            <person name="Maruyama F."/>
            <person name="Fujisawa T."/>
            <person name="Togashi T."/>
            <person name="Yamamoto N."/>
            <person name="Seo M."/>
            <person name="Sato S."/>
            <person name="Yamada T."/>
            <person name="Mori H."/>
            <person name="Tajima N."/>
            <person name="Moriyama T."/>
            <person name="Ikeuchi M."/>
            <person name="Watanabe M."/>
            <person name="Wada H."/>
            <person name="Kobayashi K."/>
            <person name="Saito M."/>
            <person name="Masuda T."/>
            <person name="Sasaki-Sekimoto Y."/>
            <person name="Mashiguchi K."/>
            <person name="Awai K."/>
            <person name="Shimojima M."/>
            <person name="Masuda S."/>
            <person name="Iwai M."/>
            <person name="Nobusawa T."/>
            <person name="Narise T."/>
            <person name="Kondo S."/>
            <person name="Saito H."/>
            <person name="Sato R."/>
            <person name="Murakawa M."/>
            <person name="Ihara Y."/>
            <person name="Oshima-Yamada Y."/>
            <person name="Ohtaka K."/>
            <person name="Satoh M."/>
            <person name="Sonobe K."/>
            <person name="Ishii M."/>
            <person name="Ohtani R."/>
            <person name="Kanamori-Sato M."/>
            <person name="Honoki R."/>
            <person name="Miyazaki D."/>
            <person name="Mochizuki H."/>
            <person name="Umetsu J."/>
            <person name="Higashi K."/>
            <person name="Shibata D."/>
            <person name="Kamiya Y."/>
            <person name="Sato N."/>
            <person name="Nakamura Y."/>
            <person name="Tabata S."/>
            <person name="Ida S."/>
            <person name="Kurokawa K."/>
            <person name="Ohta H."/>
        </authorList>
    </citation>
    <scope>NUCLEOTIDE SEQUENCE [LARGE SCALE GENOMIC DNA]</scope>
    <source>
        <strain evidence="7 8">NIES-2285</strain>
    </source>
</reference>
<gene>
    <name evidence="7" type="ORF">KFL_005120070</name>
</gene>
<dbReference type="FunFam" id="3.30.1310.10:FF:000004">
    <property type="entry name" value="Nucleoid-associated protein, chloroplastic"/>
    <property type="match status" value="1"/>
</dbReference>
<keyword evidence="2" id="KW-0150">Chloroplast</keyword>
<evidence type="ECO:0000313" key="8">
    <source>
        <dbReference type="Proteomes" id="UP000054558"/>
    </source>
</evidence>
<dbReference type="GO" id="GO:0009507">
    <property type="term" value="C:chloroplast"/>
    <property type="evidence" value="ECO:0007669"/>
    <property type="project" value="UniProtKB-SubCell"/>
</dbReference>
<proteinExistence type="inferred from homology"/>
<evidence type="ECO:0000256" key="2">
    <source>
        <dbReference type="ARBA" id="ARBA00022528"/>
    </source>
</evidence>
<comment type="subcellular location">
    <subcellularLocation>
        <location evidence="1">Plastid</location>
        <location evidence="1">Chloroplast</location>
    </subcellularLocation>
</comment>
<keyword evidence="8" id="KW-1185">Reference proteome</keyword>
<evidence type="ECO:0000256" key="6">
    <source>
        <dbReference type="ARBA" id="ARBA00061665"/>
    </source>
</evidence>
<accession>A0A1Y1IKP1</accession>
<dbReference type="InterPro" id="IPR036894">
    <property type="entry name" value="YbaB-like_sf"/>
</dbReference>
<dbReference type="AlphaFoldDB" id="A0A1Y1IKP1"/>
<evidence type="ECO:0000256" key="3">
    <source>
        <dbReference type="ARBA" id="ARBA00022640"/>
    </source>
</evidence>